<dbReference type="GO" id="GO:0005829">
    <property type="term" value="C:cytosol"/>
    <property type="evidence" value="ECO:0007669"/>
    <property type="project" value="TreeGrafter"/>
</dbReference>
<dbReference type="PANTHER" id="PTHR10000:SF25">
    <property type="entry name" value="PHOSPHATASE YKRA-RELATED"/>
    <property type="match status" value="1"/>
</dbReference>
<dbReference type="NCBIfam" id="TIGR00099">
    <property type="entry name" value="Cof-subfamily"/>
    <property type="match status" value="1"/>
</dbReference>
<dbReference type="Gene3D" id="3.30.1240.10">
    <property type="match status" value="1"/>
</dbReference>
<dbReference type="GO" id="GO:0016791">
    <property type="term" value="F:phosphatase activity"/>
    <property type="evidence" value="ECO:0007669"/>
    <property type="project" value="UniProtKB-ARBA"/>
</dbReference>
<dbReference type="PROSITE" id="PS01229">
    <property type="entry name" value="COF_2"/>
    <property type="match status" value="1"/>
</dbReference>
<dbReference type="RefSeq" id="WP_003788798.1">
    <property type="nucleotide sequence ID" value="NZ_CP091518.1"/>
</dbReference>
<sequence>MTPKPNPKIVFFDIDETLYMNHSKHGDRGGVPESTKTALRLLKQKGIITAIATGRTIAVLPDAILSVVDECGMDLIVSANGQYVEYQGKPLASFPFAQQEIEQLSNTLQQHQISHALVARSGLFTALDNQHSQAALASLGLPFTYDPLAYQKHEIYQILGFYSADQDALVQSIIPNNIKIIRWHESGTDWLDKAGSKARGIQAALDYFGLTMHDAMAFGDAHNDVEMLQAVGFGVAMGNAEPEIKALAQYVCPRIEEDGIYRGLQELGVI</sequence>
<dbReference type="InterPro" id="IPR023214">
    <property type="entry name" value="HAD_sf"/>
</dbReference>
<gene>
    <name evidence="1" type="ORF">NCTC10529_00635</name>
</gene>
<dbReference type="AlphaFoldDB" id="A0AAX2J3G5"/>
<name>A0AAX2J3G5_KINKI</name>
<proteinExistence type="predicted"/>
<dbReference type="GO" id="GO:0016853">
    <property type="term" value="F:isomerase activity"/>
    <property type="evidence" value="ECO:0007669"/>
    <property type="project" value="UniProtKB-KW"/>
</dbReference>
<reference evidence="1 2" key="1">
    <citation type="submission" date="2018-06" db="EMBL/GenBank/DDBJ databases">
        <authorList>
            <consortium name="Pathogen Informatics"/>
            <person name="Doyle S."/>
        </authorList>
    </citation>
    <scope>NUCLEOTIDE SEQUENCE [LARGE SCALE GENOMIC DNA]</scope>
    <source>
        <strain evidence="1 2">NCTC10529</strain>
    </source>
</reference>
<dbReference type="Pfam" id="PF08282">
    <property type="entry name" value="Hydrolase_3"/>
    <property type="match status" value="1"/>
</dbReference>
<dbReference type="Gene3D" id="3.40.50.1000">
    <property type="entry name" value="HAD superfamily/HAD-like"/>
    <property type="match status" value="1"/>
</dbReference>
<dbReference type="EMBL" id="LS483426">
    <property type="protein sequence ID" value="SQH24455.1"/>
    <property type="molecule type" value="Genomic_DNA"/>
</dbReference>
<dbReference type="PANTHER" id="PTHR10000">
    <property type="entry name" value="PHOSPHOSERINE PHOSPHATASE"/>
    <property type="match status" value="1"/>
</dbReference>
<keyword evidence="1" id="KW-0413">Isomerase</keyword>
<dbReference type="InterPro" id="IPR036412">
    <property type="entry name" value="HAD-like_sf"/>
</dbReference>
<dbReference type="InterPro" id="IPR000150">
    <property type="entry name" value="Cof"/>
</dbReference>
<evidence type="ECO:0000313" key="2">
    <source>
        <dbReference type="Proteomes" id="UP000248598"/>
    </source>
</evidence>
<dbReference type="SFLD" id="SFLDG01140">
    <property type="entry name" value="C2.B:_Phosphomannomutase_and_P"/>
    <property type="match status" value="1"/>
</dbReference>
<organism evidence="1 2">
    <name type="scientific">Kingella kingae</name>
    <dbReference type="NCBI Taxonomy" id="504"/>
    <lineage>
        <taxon>Bacteria</taxon>
        <taxon>Pseudomonadati</taxon>
        <taxon>Pseudomonadota</taxon>
        <taxon>Betaproteobacteria</taxon>
        <taxon>Neisseriales</taxon>
        <taxon>Neisseriaceae</taxon>
        <taxon>Kingella</taxon>
    </lineage>
</organism>
<accession>A0AAX2J3G5</accession>
<dbReference type="InterPro" id="IPR006379">
    <property type="entry name" value="HAD-SF_hydro_IIB"/>
</dbReference>
<dbReference type="NCBIfam" id="TIGR01484">
    <property type="entry name" value="HAD-SF-IIB"/>
    <property type="match status" value="1"/>
</dbReference>
<dbReference type="SFLD" id="SFLDS00003">
    <property type="entry name" value="Haloacid_Dehalogenase"/>
    <property type="match status" value="1"/>
</dbReference>
<dbReference type="GeneID" id="93261946"/>
<dbReference type="Proteomes" id="UP000248598">
    <property type="component" value="Chromosome 1"/>
</dbReference>
<evidence type="ECO:0000313" key="1">
    <source>
        <dbReference type="EMBL" id="SQH24455.1"/>
    </source>
</evidence>
<dbReference type="GO" id="GO:0000287">
    <property type="term" value="F:magnesium ion binding"/>
    <property type="evidence" value="ECO:0007669"/>
    <property type="project" value="TreeGrafter"/>
</dbReference>
<dbReference type="SUPFAM" id="SSF56784">
    <property type="entry name" value="HAD-like"/>
    <property type="match status" value="1"/>
</dbReference>
<protein>
    <submittedName>
        <fullName evidence="1">Bifunctional phosphatase/peptidyl-prolyl cis-trans isomerase</fullName>
    </submittedName>
</protein>